<dbReference type="InterPro" id="IPR036365">
    <property type="entry name" value="PGBD-like_sf"/>
</dbReference>
<dbReference type="MEROPS" id="C82.003"/>
<proteinExistence type="inferred from homology"/>
<dbReference type="HOGENOM" id="CLU_092369_0_0_9"/>
<dbReference type="CDD" id="cd16913">
    <property type="entry name" value="YkuD_like"/>
    <property type="match status" value="1"/>
</dbReference>
<dbReference type="eggNOG" id="COG1376">
    <property type="taxonomic scope" value="Bacteria"/>
</dbReference>
<evidence type="ECO:0000256" key="8">
    <source>
        <dbReference type="ARBA" id="ARBA00023316"/>
    </source>
</evidence>
<evidence type="ECO:0000256" key="1">
    <source>
        <dbReference type="ARBA" id="ARBA00004752"/>
    </source>
</evidence>
<organism evidence="11 12">
    <name type="scientific">Clostridium pasteurianum BC1</name>
    <dbReference type="NCBI Taxonomy" id="86416"/>
    <lineage>
        <taxon>Bacteria</taxon>
        <taxon>Bacillati</taxon>
        <taxon>Bacillota</taxon>
        <taxon>Clostridia</taxon>
        <taxon>Eubacteriales</taxon>
        <taxon>Clostridiaceae</taxon>
        <taxon>Clostridium</taxon>
    </lineage>
</organism>
<dbReference type="AlphaFoldDB" id="R4KE37"/>
<evidence type="ECO:0000256" key="3">
    <source>
        <dbReference type="ARBA" id="ARBA00022676"/>
    </source>
</evidence>
<dbReference type="GO" id="GO:0008360">
    <property type="term" value="P:regulation of cell shape"/>
    <property type="evidence" value="ECO:0007669"/>
    <property type="project" value="UniProtKB-UniRule"/>
</dbReference>
<dbReference type="InterPro" id="IPR050979">
    <property type="entry name" value="LD-transpeptidase"/>
</dbReference>
<comment type="similarity">
    <text evidence="2">Belongs to the YkuD family.</text>
</comment>
<dbReference type="GO" id="GO:0071972">
    <property type="term" value="F:peptidoglycan L,D-transpeptidase activity"/>
    <property type="evidence" value="ECO:0007669"/>
    <property type="project" value="TreeGrafter"/>
</dbReference>
<dbReference type="KEGG" id="cpas:Clopa_4074"/>
<dbReference type="GO" id="GO:0005576">
    <property type="term" value="C:extracellular region"/>
    <property type="evidence" value="ECO:0007669"/>
    <property type="project" value="TreeGrafter"/>
</dbReference>
<dbReference type="UniPathway" id="UPA00219"/>
<keyword evidence="6 9" id="KW-0133">Cell shape</keyword>
<dbReference type="OrthoDB" id="9787225at2"/>
<dbReference type="InterPro" id="IPR036366">
    <property type="entry name" value="PGBDSf"/>
</dbReference>
<dbReference type="Pfam" id="PF03734">
    <property type="entry name" value="YkuD"/>
    <property type="match status" value="1"/>
</dbReference>
<feature type="active site" description="Nucleophile" evidence="9">
    <location>
        <position position="129"/>
    </location>
</feature>
<protein>
    <recommendedName>
        <fullName evidence="10">L,D-TPase catalytic domain-containing protein</fullName>
    </recommendedName>
</protein>
<evidence type="ECO:0000256" key="5">
    <source>
        <dbReference type="ARBA" id="ARBA00022801"/>
    </source>
</evidence>
<gene>
    <name evidence="11" type="ORF">Clopa_4074</name>
</gene>
<dbReference type="Gene3D" id="1.10.101.10">
    <property type="entry name" value="PGBD-like superfamily/PGBD"/>
    <property type="match status" value="1"/>
</dbReference>
<dbReference type="PROSITE" id="PS52029">
    <property type="entry name" value="LD_TPASE"/>
    <property type="match status" value="1"/>
</dbReference>
<dbReference type="PATRIC" id="fig|86416.3.peg.4071"/>
<dbReference type="PANTHER" id="PTHR30582">
    <property type="entry name" value="L,D-TRANSPEPTIDASE"/>
    <property type="match status" value="1"/>
</dbReference>
<dbReference type="InterPro" id="IPR002477">
    <property type="entry name" value="Peptidoglycan-bd-like"/>
</dbReference>
<evidence type="ECO:0000256" key="4">
    <source>
        <dbReference type="ARBA" id="ARBA00022679"/>
    </source>
</evidence>
<dbReference type="InterPro" id="IPR038063">
    <property type="entry name" value="Transpep_catalytic_dom"/>
</dbReference>
<dbReference type="PANTHER" id="PTHR30582:SF24">
    <property type="entry name" value="L,D-TRANSPEPTIDASE ERFK_SRFK-RELATED"/>
    <property type="match status" value="1"/>
</dbReference>
<dbReference type="InterPro" id="IPR005490">
    <property type="entry name" value="LD_TPept_cat_dom"/>
</dbReference>
<reference evidence="11 12" key="1">
    <citation type="submission" date="2012-01" db="EMBL/GenBank/DDBJ databases">
        <title>Complete sequence of chromosome of Clostridium pasteurianum BC1.</title>
        <authorList>
            <consortium name="US DOE Joint Genome Institute"/>
            <person name="Lucas S."/>
            <person name="Han J."/>
            <person name="Lapidus A."/>
            <person name="Cheng J.-F."/>
            <person name="Goodwin L."/>
            <person name="Pitluck S."/>
            <person name="Peters L."/>
            <person name="Mikhailova N."/>
            <person name="Teshima H."/>
            <person name="Detter J.C."/>
            <person name="Han C."/>
            <person name="Tapia R."/>
            <person name="Land M."/>
            <person name="Hauser L."/>
            <person name="Kyrpides N."/>
            <person name="Ivanova N."/>
            <person name="Pagani I."/>
            <person name="Dunn J."/>
            <person name="Taghavi S."/>
            <person name="Francis A."/>
            <person name="van der Lelie D."/>
            <person name="Woyke T."/>
        </authorList>
    </citation>
    <scope>NUCLEOTIDE SEQUENCE [LARGE SCALE GENOMIC DNA]</scope>
    <source>
        <strain evidence="11 12">BC1</strain>
    </source>
</reference>
<accession>R4KE37</accession>
<dbReference type="GO" id="GO:0018104">
    <property type="term" value="P:peptidoglycan-protein cross-linking"/>
    <property type="evidence" value="ECO:0007669"/>
    <property type="project" value="TreeGrafter"/>
</dbReference>
<keyword evidence="7 9" id="KW-0573">Peptidoglycan synthesis</keyword>
<evidence type="ECO:0000256" key="7">
    <source>
        <dbReference type="ARBA" id="ARBA00022984"/>
    </source>
</evidence>
<evidence type="ECO:0000313" key="12">
    <source>
        <dbReference type="Proteomes" id="UP000013523"/>
    </source>
</evidence>
<keyword evidence="4" id="KW-0808">Transferase</keyword>
<dbReference type="Pfam" id="PF01471">
    <property type="entry name" value="PG_binding_1"/>
    <property type="match status" value="1"/>
</dbReference>
<evidence type="ECO:0000256" key="6">
    <source>
        <dbReference type="ARBA" id="ARBA00022960"/>
    </source>
</evidence>
<dbReference type="GO" id="GO:0071555">
    <property type="term" value="P:cell wall organization"/>
    <property type="evidence" value="ECO:0007669"/>
    <property type="project" value="UniProtKB-UniRule"/>
</dbReference>
<dbReference type="GO" id="GO:0016757">
    <property type="term" value="F:glycosyltransferase activity"/>
    <property type="evidence" value="ECO:0007669"/>
    <property type="project" value="UniProtKB-KW"/>
</dbReference>
<evidence type="ECO:0000313" key="11">
    <source>
        <dbReference type="EMBL" id="AGK98814.1"/>
    </source>
</evidence>
<comment type="pathway">
    <text evidence="1 9">Cell wall biogenesis; peptidoglycan biosynthesis.</text>
</comment>
<evidence type="ECO:0000259" key="10">
    <source>
        <dbReference type="PROSITE" id="PS52029"/>
    </source>
</evidence>
<keyword evidence="3" id="KW-0328">Glycosyltransferase</keyword>
<dbReference type="SUPFAM" id="SSF141523">
    <property type="entry name" value="L,D-transpeptidase catalytic domain-like"/>
    <property type="match status" value="1"/>
</dbReference>
<keyword evidence="5" id="KW-0378">Hydrolase</keyword>
<name>R4KE37_CLOPA</name>
<dbReference type="STRING" id="86416.Clopa_4074"/>
<dbReference type="Proteomes" id="UP000013523">
    <property type="component" value="Chromosome"/>
</dbReference>
<dbReference type="EMBL" id="CP003261">
    <property type="protein sequence ID" value="AGK98814.1"/>
    <property type="molecule type" value="Genomic_DNA"/>
</dbReference>
<dbReference type="Gene3D" id="2.40.440.10">
    <property type="entry name" value="L,D-transpeptidase catalytic domain-like"/>
    <property type="match status" value="1"/>
</dbReference>
<feature type="domain" description="L,D-TPase catalytic" evidence="10">
    <location>
        <begin position="43"/>
        <end position="153"/>
    </location>
</feature>
<evidence type="ECO:0000256" key="2">
    <source>
        <dbReference type="ARBA" id="ARBA00005992"/>
    </source>
</evidence>
<sequence>MRNYKRIYKILIFIFTFSLFINCTYLRAFAINENSDKEYNKPYVIVIDLNECKLFLIKNNSKEIIKTYIITPGKPSTPSPVGIWTIVNKEMWSGGFGTRWMALNVPWGKYGIHGTNKPSIIGQHASHGCIRMHNRDVEDLYEKVSCGTSVMIYGGPYGLMYNHFRTLVPGDTGSDVLEVQQKLKDIGYYPYSIDGKYGEAMKSSIIKFRKDNNLKISHKIDYELYRLLGISPFE</sequence>
<feature type="active site" description="Proton donor/acceptor" evidence="9">
    <location>
        <position position="113"/>
    </location>
</feature>
<keyword evidence="12" id="KW-1185">Reference proteome</keyword>
<dbReference type="RefSeq" id="WP_015617089.1">
    <property type="nucleotide sequence ID" value="NC_021182.1"/>
</dbReference>
<keyword evidence="8 9" id="KW-0961">Cell wall biogenesis/degradation</keyword>
<dbReference type="SUPFAM" id="SSF47090">
    <property type="entry name" value="PGBD-like"/>
    <property type="match status" value="1"/>
</dbReference>
<evidence type="ECO:0000256" key="9">
    <source>
        <dbReference type="PROSITE-ProRule" id="PRU01373"/>
    </source>
</evidence>
<dbReference type="eggNOG" id="COG3409">
    <property type="taxonomic scope" value="Bacteria"/>
</dbReference>